<keyword evidence="2" id="KW-0547">Nucleotide-binding</keyword>
<dbReference type="AlphaFoldDB" id="A0A919Q3X8"/>
<dbReference type="InterPro" id="IPR011604">
    <property type="entry name" value="PDDEXK-like_dom_sf"/>
</dbReference>
<comment type="caution">
    <text evidence="5">The sequence shown here is derived from an EMBL/GenBank/DDBJ whole genome shotgun (WGS) entry which is preliminary data.</text>
</comment>
<proteinExistence type="predicted"/>
<keyword evidence="2" id="KW-0067">ATP-binding</keyword>
<evidence type="ECO:0000313" key="6">
    <source>
        <dbReference type="Proteomes" id="UP000652354"/>
    </source>
</evidence>
<reference evidence="5" key="1">
    <citation type="submission" date="2021-01" db="EMBL/GenBank/DDBJ databases">
        <title>Whole genome shotgun sequence of Demequina activiva NBRC 110675.</title>
        <authorList>
            <person name="Komaki H."/>
            <person name="Tamura T."/>
        </authorList>
    </citation>
    <scope>NUCLEOTIDE SEQUENCE</scope>
    <source>
        <strain evidence="5">NBRC 110675</strain>
    </source>
</reference>
<keyword evidence="6" id="KW-1185">Reference proteome</keyword>
<evidence type="ECO:0000256" key="1">
    <source>
        <dbReference type="ARBA" id="ARBA00022763"/>
    </source>
</evidence>
<dbReference type="EMBL" id="BONR01000002">
    <property type="protein sequence ID" value="GIG54456.1"/>
    <property type="molecule type" value="Genomic_DNA"/>
</dbReference>
<evidence type="ECO:0000256" key="3">
    <source>
        <dbReference type="ARBA" id="ARBA00023204"/>
    </source>
</evidence>
<sequence length="297" mass="33369">MRLAAVSFAAPRVVGMSRRPALSPSRAGDFRQCPLMFRLRVVDRIPEPPSIAPRLGTLVHAVLEHVYDLPARDRTVEAAQAMLPSEWDAMLAKEPQLEELFEDASARDQFFADARERVATYFTMENPQRLEPAGREEFVEYQLDEGPNLRGVIDRVDVAPDGSIRVVDYKTGKTPHPRYGQQAKFQMRFYALLVERLRGRRPALLQLLYLRDGGTVVLHPTDDDLAQIEFEIRELWNEIASAARTGQFRTRKSTLCGWCSFQALCPEFGGTPPPLVHADVERALGIAVDSPLSAEPS</sequence>
<evidence type="ECO:0000313" key="5">
    <source>
        <dbReference type="EMBL" id="GIG54456.1"/>
    </source>
</evidence>
<dbReference type="Gene3D" id="3.90.320.10">
    <property type="match status" value="1"/>
</dbReference>
<protein>
    <submittedName>
        <fullName evidence="5">Recombinase RecB</fullName>
    </submittedName>
</protein>
<dbReference type="GO" id="GO:0006281">
    <property type="term" value="P:DNA repair"/>
    <property type="evidence" value="ECO:0007669"/>
    <property type="project" value="UniProtKB-KW"/>
</dbReference>
<accession>A0A919Q3X8</accession>
<dbReference type="Pfam" id="PF12705">
    <property type="entry name" value="PDDEXK_1"/>
    <property type="match status" value="1"/>
</dbReference>
<keyword evidence="2" id="KW-0347">Helicase</keyword>
<gene>
    <name evidence="5" type="ORF">Dac01nite_12080</name>
</gene>
<evidence type="ECO:0000256" key="2">
    <source>
        <dbReference type="ARBA" id="ARBA00022806"/>
    </source>
</evidence>
<dbReference type="InterPro" id="IPR011335">
    <property type="entry name" value="Restrct_endonuc-II-like"/>
</dbReference>
<dbReference type="InterPro" id="IPR038726">
    <property type="entry name" value="PDDEXK_AddAB-type"/>
</dbReference>
<evidence type="ECO:0000259" key="4">
    <source>
        <dbReference type="Pfam" id="PF12705"/>
    </source>
</evidence>
<organism evidence="5 6">
    <name type="scientific">Demequina activiva</name>
    <dbReference type="NCBI Taxonomy" id="1582364"/>
    <lineage>
        <taxon>Bacteria</taxon>
        <taxon>Bacillati</taxon>
        <taxon>Actinomycetota</taxon>
        <taxon>Actinomycetes</taxon>
        <taxon>Micrococcales</taxon>
        <taxon>Demequinaceae</taxon>
        <taxon>Demequina</taxon>
    </lineage>
</organism>
<dbReference type="GO" id="GO:0004386">
    <property type="term" value="F:helicase activity"/>
    <property type="evidence" value="ECO:0007669"/>
    <property type="project" value="UniProtKB-KW"/>
</dbReference>
<keyword evidence="3" id="KW-0234">DNA repair</keyword>
<keyword evidence="2" id="KW-0378">Hydrolase</keyword>
<feature type="domain" description="PD-(D/E)XK endonuclease-like" evidence="4">
    <location>
        <begin position="22"/>
        <end position="266"/>
    </location>
</feature>
<dbReference type="Proteomes" id="UP000652354">
    <property type="component" value="Unassembled WGS sequence"/>
</dbReference>
<name>A0A919Q3X8_9MICO</name>
<dbReference type="SUPFAM" id="SSF52980">
    <property type="entry name" value="Restriction endonuclease-like"/>
    <property type="match status" value="1"/>
</dbReference>
<keyword evidence="1" id="KW-0227">DNA damage</keyword>